<keyword evidence="1" id="KW-0812">Transmembrane</keyword>
<dbReference type="RefSeq" id="WP_311484732.1">
    <property type="nucleotide sequence ID" value="NZ_JAVRHP010000048.1"/>
</dbReference>
<dbReference type="Proteomes" id="UP001248819">
    <property type="component" value="Unassembled WGS sequence"/>
</dbReference>
<keyword evidence="3" id="KW-1185">Reference proteome</keyword>
<evidence type="ECO:0000313" key="2">
    <source>
        <dbReference type="EMBL" id="MDT0650557.1"/>
    </source>
</evidence>
<gene>
    <name evidence="2" type="ORF">RM529_10385</name>
</gene>
<sequence length="49" mass="5774">MKFNIKTRDVKFFALGIIAAFIFATIYDWEDNVKLFKEGYENGKQKNPL</sequence>
<dbReference type="EMBL" id="JAVRHP010000048">
    <property type="protein sequence ID" value="MDT0650557.1"/>
    <property type="molecule type" value="Genomic_DNA"/>
</dbReference>
<organism evidence="2 3">
    <name type="scientific">Autumnicola edwardsiae</name>
    <dbReference type="NCBI Taxonomy" id="3075594"/>
    <lineage>
        <taxon>Bacteria</taxon>
        <taxon>Pseudomonadati</taxon>
        <taxon>Bacteroidota</taxon>
        <taxon>Flavobacteriia</taxon>
        <taxon>Flavobacteriales</taxon>
        <taxon>Flavobacteriaceae</taxon>
        <taxon>Autumnicola</taxon>
    </lineage>
</organism>
<keyword evidence="1" id="KW-1133">Transmembrane helix</keyword>
<reference evidence="2 3" key="1">
    <citation type="submission" date="2023-09" db="EMBL/GenBank/DDBJ databases">
        <authorList>
            <person name="Rey-Velasco X."/>
        </authorList>
    </citation>
    <scope>NUCLEOTIDE SEQUENCE [LARGE SCALE GENOMIC DNA]</scope>
    <source>
        <strain evidence="2 3">F297</strain>
    </source>
</reference>
<keyword evidence="1" id="KW-0472">Membrane</keyword>
<name>A0ABU3CW17_9FLAO</name>
<comment type="caution">
    <text evidence="2">The sequence shown here is derived from an EMBL/GenBank/DDBJ whole genome shotgun (WGS) entry which is preliminary data.</text>
</comment>
<proteinExistence type="predicted"/>
<protein>
    <submittedName>
        <fullName evidence="2">Uncharacterized protein</fullName>
    </submittedName>
</protein>
<evidence type="ECO:0000313" key="3">
    <source>
        <dbReference type="Proteomes" id="UP001248819"/>
    </source>
</evidence>
<evidence type="ECO:0000256" key="1">
    <source>
        <dbReference type="SAM" id="Phobius"/>
    </source>
</evidence>
<accession>A0ABU3CW17</accession>
<feature type="transmembrane region" description="Helical" evidence="1">
    <location>
        <begin position="12"/>
        <end position="29"/>
    </location>
</feature>